<dbReference type="InterPro" id="IPR001647">
    <property type="entry name" value="HTH_TetR"/>
</dbReference>
<name>A0ABQ4DJQ1_9CELL</name>
<evidence type="ECO:0000256" key="2">
    <source>
        <dbReference type="PROSITE-ProRule" id="PRU00335"/>
    </source>
</evidence>
<dbReference type="EMBL" id="BONP01000004">
    <property type="protein sequence ID" value="GIG39156.1"/>
    <property type="molecule type" value="Genomic_DNA"/>
</dbReference>
<feature type="domain" description="HTH tetR-type" evidence="4">
    <location>
        <begin position="18"/>
        <end position="78"/>
    </location>
</feature>
<dbReference type="PANTHER" id="PTHR30055:SF235">
    <property type="entry name" value="TRANSCRIPTIONAL REGULATORY PROTEIN"/>
    <property type="match status" value="1"/>
</dbReference>
<dbReference type="InterPro" id="IPR009057">
    <property type="entry name" value="Homeodomain-like_sf"/>
</dbReference>
<dbReference type="PRINTS" id="PR00455">
    <property type="entry name" value="HTHTETR"/>
</dbReference>
<reference evidence="5 6" key="1">
    <citation type="submission" date="2021-01" db="EMBL/GenBank/DDBJ databases">
        <title>Whole genome shotgun sequence of Cellulomonas phragmiteti NBRC 110785.</title>
        <authorList>
            <person name="Komaki H."/>
            <person name="Tamura T."/>
        </authorList>
    </citation>
    <scope>NUCLEOTIDE SEQUENCE [LARGE SCALE GENOMIC DNA]</scope>
    <source>
        <strain evidence="5 6">NBRC 110785</strain>
    </source>
</reference>
<dbReference type="Pfam" id="PF00440">
    <property type="entry name" value="TetR_N"/>
    <property type="match status" value="1"/>
</dbReference>
<dbReference type="Gene3D" id="1.10.357.10">
    <property type="entry name" value="Tetracycline Repressor, domain 2"/>
    <property type="match status" value="1"/>
</dbReference>
<dbReference type="Gene3D" id="1.10.10.60">
    <property type="entry name" value="Homeodomain-like"/>
    <property type="match status" value="1"/>
</dbReference>
<keyword evidence="6" id="KW-1185">Reference proteome</keyword>
<comment type="caution">
    <text evidence="5">The sequence shown here is derived from an EMBL/GenBank/DDBJ whole genome shotgun (WGS) entry which is preliminary data.</text>
</comment>
<evidence type="ECO:0000313" key="5">
    <source>
        <dbReference type="EMBL" id="GIG39156.1"/>
    </source>
</evidence>
<dbReference type="PANTHER" id="PTHR30055">
    <property type="entry name" value="HTH-TYPE TRANSCRIPTIONAL REGULATOR RUTR"/>
    <property type="match status" value="1"/>
</dbReference>
<evidence type="ECO:0000256" key="3">
    <source>
        <dbReference type="SAM" id="MobiDB-lite"/>
    </source>
</evidence>
<feature type="region of interest" description="Disordered" evidence="3">
    <location>
        <begin position="1"/>
        <end position="20"/>
    </location>
</feature>
<sequence length="197" mass="20548">MPAPPERPRPTGRRPGDSGTRDAILDAALALFAERGYDGASLRAIAAAAGVDPGLIRHFFGDKEALFATAVADRMQVAHLLARAASADPTTAGRAMTEAYLGLWEGPDTGPIVRALVRSATTSESAARMMREMIGPRIHDATGGDTALAGRIALAASNLLGVAMARYVIGVGPVVDLPRDELVDRLAPVVQHYLTGA</sequence>
<gene>
    <name evidence="5" type="ORF">Cph01nite_09180</name>
</gene>
<dbReference type="InterPro" id="IPR036271">
    <property type="entry name" value="Tet_transcr_reg_TetR-rel_C_sf"/>
</dbReference>
<dbReference type="SUPFAM" id="SSF46689">
    <property type="entry name" value="Homeodomain-like"/>
    <property type="match status" value="1"/>
</dbReference>
<feature type="DNA-binding region" description="H-T-H motif" evidence="2">
    <location>
        <begin position="41"/>
        <end position="60"/>
    </location>
</feature>
<dbReference type="Proteomes" id="UP000614741">
    <property type="component" value="Unassembled WGS sequence"/>
</dbReference>
<evidence type="ECO:0000256" key="1">
    <source>
        <dbReference type="ARBA" id="ARBA00023125"/>
    </source>
</evidence>
<protein>
    <submittedName>
        <fullName evidence="5">TetR family transcriptional regulator</fullName>
    </submittedName>
</protein>
<dbReference type="InterPro" id="IPR050109">
    <property type="entry name" value="HTH-type_TetR-like_transc_reg"/>
</dbReference>
<accession>A0ABQ4DJQ1</accession>
<evidence type="ECO:0000259" key="4">
    <source>
        <dbReference type="PROSITE" id="PS50977"/>
    </source>
</evidence>
<evidence type="ECO:0000313" key="6">
    <source>
        <dbReference type="Proteomes" id="UP000614741"/>
    </source>
</evidence>
<dbReference type="RefSeq" id="WP_203671604.1">
    <property type="nucleotide sequence ID" value="NZ_BONP01000004.1"/>
</dbReference>
<organism evidence="5 6">
    <name type="scientific">Cellulomonas phragmiteti</name>
    <dbReference type="NCBI Taxonomy" id="478780"/>
    <lineage>
        <taxon>Bacteria</taxon>
        <taxon>Bacillati</taxon>
        <taxon>Actinomycetota</taxon>
        <taxon>Actinomycetes</taxon>
        <taxon>Micrococcales</taxon>
        <taxon>Cellulomonadaceae</taxon>
        <taxon>Cellulomonas</taxon>
    </lineage>
</organism>
<dbReference type="PROSITE" id="PS50977">
    <property type="entry name" value="HTH_TETR_2"/>
    <property type="match status" value="1"/>
</dbReference>
<dbReference type="InterPro" id="IPR041678">
    <property type="entry name" value="TetR_C_16"/>
</dbReference>
<dbReference type="Pfam" id="PF17920">
    <property type="entry name" value="TetR_C_16"/>
    <property type="match status" value="1"/>
</dbReference>
<dbReference type="SUPFAM" id="SSF48498">
    <property type="entry name" value="Tetracyclin repressor-like, C-terminal domain"/>
    <property type="match status" value="1"/>
</dbReference>
<keyword evidence="1 2" id="KW-0238">DNA-binding</keyword>
<proteinExistence type="predicted"/>